<dbReference type="RefSeq" id="WP_093071039.1">
    <property type="nucleotide sequence ID" value="NZ_FNQP01000041.1"/>
</dbReference>
<dbReference type="AlphaFoldDB" id="A0A1H4GTH8"/>
<protein>
    <recommendedName>
        <fullName evidence="3">Sulfotransferase family protein</fullName>
    </recommendedName>
</protein>
<keyword evidence="2" id="KW-1185">Reference proteome</keyword>
<dbReference type="Proteomes" id="UP000199397">
    <property type="component" value="Unassembled WGS sequence"/>
</dbReference>
<name>A0A1H4GTH8_9GAMM</name>
<proteinExistence type="predicted"/>
<dbReference type="OrthoDB" id="272985at2"/>
<sequence length="252" mass="28926">MLDKILAVWGTPRTRSTTFLWMMKQRGDFHTFHEPFGQSFYLSEDRRSNRASDQPPRADMNYQAILDMLESHKGQEGRSVFIKDLTYHVAGMCDADFMSHFHNVFLIRDPAKTLPSLYSLLPDFADDEVGYDTQYQMYEIALASSNGAPPVIIDADELADNPEAMIRGFCERLGIPFIPESLQWDNIPPSTKLTWWIGGDDHHGNLKTSTGFRTNRFKDYVDVSDVPKLAKAYEECLPYYQKLYANRLNTSS</sequence>
<dbReference type="SUPFAM" id="SSF52540">
    <property type="entry name" value="P-loop containing nucleoside triphosphate hydrolases"/>
    <property type="match status" value="1"/>
</dbReference>
<evidence type="ECO:0000313" key="1">
    <source>
        <dbReference type="EMBL" id="SEB12949.1"/>
    </source>
</evidence>
<dbReference type="PANTHER" id="PTHR48312">
    <property type="match status" value="1"/>
</dbReference>
<dbReference type="EMBL" id="FNQP01000041">
    <property type="protein sequence ID" value="SEB12949.1"/>
    <property type="molecule type" value="Genomic_DNA"/>
</dbReference>
<reference evidence="1 2" key="1">
    <citation type="submission" date="2016-10" db="EMBL/GenBank/DDBJ databases">
        <authorList>
            <person name="de Groot N.N."/>
        </authorList>
    </citation>
    <scope>NUCLEOTIDE SEQUENCE [LARGE SCALE GENOMIC DNA]</scope>
    <source>
        <strain evidence="1 2">DSM 21228</strain>
    </source>
</reference>
<organism evidence="1 2">
    <name type="scientific">Thiothrix caldifontis</name>
    <dbReference type="NCBI Taxonomy" id="525918"/>
    <lineage>
        <taxon>Bacteria</taxon>
        <taxon>Pseudomonadati</taxon>
        <taxon>Pseudomonadota</taxon>
        <taxon>Gammaproteobacteria</taxon>
        <taxon>Thiotrichales</taxon>
        <taxon>Thiotrichaceae</taxon>
        <taxon>Thiothrix</taxon>
    </lineage>
</organism>
<dbReference type="Pfam" id="PF19798">
    <property type="entry name" value="Sulfotransfer_5"/>
    <property type="match status" value="1"/>
</dbReference>
<dbReference type="Gene3D" id="3.40.50.300">
    <property type="entry name" value="P-loop containing nucleotide triphosphate hydrolases"/>
    <property type="match status" value="1"/>
</dbReference>
<accession>A0A1H4GTH8</accession>
<evidence type="ECO:0008006" key="3">
    <source>
        <dbReference type="Google" id="ProtNLM"/>
    </source>
</evidence>
<dbReference type="InterPro" id="IPR027417">
    <property type="entry name" value="P-loop_NTPase"/>
</dbReference>
<evidence type="ECO:0000313" key="2">
    <source>
        <dbReference type="Proteomes" id="UP000199397"/>
    </source>
</evidence>
<dbReference type="STRING" id="525918.SAMN05660964_03704"/>
<dbReference type="PANTHER" id="PTHR48312:SF1">
    <property type="entry name" value="SULFOTRANSFERASE"/>
    <property type="match status" value="1"/>
</dbReference>
<gene>
    <name evidence="1" type="ORF">SAMN05660964_03704</name>
</gene>